<dbReference type="GeneID" id="63916043"/>
<feature type="domain" description="N-acetyltransferase" evidence="1">
    <location>
        <begin position="20"/>
        <end position="162"/>
    </location>
</feature>
<dbReference type="InterPro" id="IPR000182">
    <property type="entry name" value="GNAT_dom"/>
</dbReference>
<evidence type="ECO:0000259" key="1">
    <source>
        <dbReference type="PROSITE" id="PS51186"/>
    </source>
</evidence>
<dbReference type="Proteomes" id="UP000030672">
    <property type="component" value="Unassembled WGS sequence"/>
</dbReference>
<dbReference type="PANTHER" id="PTHR43233:SF1">
    <property type="entry name" value="FAMILY N-ACETYLTRANSFERASE, PUTATIVE (AFU_ORTHOLOGUE AFUA_6G03350)-RELATED"/>
    <property type="match status" value="1"/>
</dbReference>
<dbReference type="AlphaFoldDB" id="A0A074VRZ2"/>
<gene>
    <name evidence="2" type="ORF">M437DRAFT_54327</name>
</gene>
<dbReference type="PROSITE" id="PS51186">
    <property type="entry name" value="GNAT"/>
    <property type="match status" value="1"/>
</dbReference>
<proteinExistence type="predicted"/>
<dbReference type="RefSeq" id="XP_040877505.1">
    <property type="nucleotide sequence ID" value="XM_041022670.1"/>
</dbReference>
<organism evidence="2 3">
    <name type="scientific">Aureobasidium melanogenum (strain CBS 110374)</name>
    <name type="common">Aureobasidium pullulans var. melanogenum</name>
    <dbReference type="NCBI Taxonomy" id="1043003"/>
    <lineage>
        <taxon>Eukaryota</taxon>
        <taxon>Fungi</taxon>
        <taxon>Dikarya</taxon>
        <taxon>Ascomycota</taxon>
        <taxon>Pezizomycotina</taxon>
        <taxon>Dothideomycetes</taxon>
        <taxon>Dothideomycetidae</taxon>
        <taxon>Dothideales</taxon>
        <taxon>Saccotheciaceae</taxon>
        <taxon>Aureobasidium</taxon>
    </lineage>
</organism>
<dbReference type="Pfam" id="PF00583">
    <property type="entry name" value="Acetyltransf_1"/>
    <property type="match status" value="1"/>
</dbReference>
<dbReference type="EMBL" id="KL584842">
    <property type="protein sequence ID" value="KEQ60482.1"/>
    <property type="molecule type" value="Genomic_DNA"/>
</dbReference>
<dbReference type="STRING" id="1043003.A0A074VRZ2"/>
<dbReference type="InterPro" id="IPR016181">
    <property type="entry name" value="Acyl_CoA_acyltransferase"/>
</dbReference>
<evidence type="ECO:0000313" key="3">
    <source>
        <dbReference type="Proteomes" id="UP000030672"/>
    </source>
</evidence>
<dbReference type="HOGENOM" id="CLU_086503_2_0_1"/>
<dbReference type="Gene3D" id="3.40.630.30">
    <property type="match status" value="1"/>
</dbReference>
<evidence type="ECO:0000313" key="2">
    <source>
        <dbReference type="EMBL" id="KEQ60482.1"/>
    </source>
</evidence>
<protein>
    <recommendedName>
        <fullName evidence="1">N-acetyltransferase domain-containing protein</fullName>
    </recommendedName>
</protein>
<reference evidence="2 3" key="1">
    <citation type="journal article" date="2014" name="BMC Genomics">
        <title>Genome sequencing of four Aureobasidium pullulans varieties: biotechnological potential, stress tolerance, and description of new species.</title>
        <authorList>
            <person name="Gostin Ar C."/>
            <person name="Ohm R.A."/>
            <person name="Kogej T."/>
            <person name="Sonjak S."/>
            <person name="Turk M."/>
            <person name="Zajc J."/>
            <person name="Zalar P."/>
            <person name="Grube M."/>
            <person name="Sun H."/>
            <person name="Han J."/>
            <person name="Sharma A."/>
            <person name="Chiniquy J."/>
            <person name="Ngan C.Y."/>
            <person name="Lipzen A."/>
            <person name="Barry K."/>
            <person name="Grigoriev I.V."/>
            <person name="Gunde-Cimerman N."/>
        </authorList>
    </citation>
    <scope>NUCLEOTIDE SEQUENCE [LARGE SCALE GENOMIC DNA]</scope>
    <source>
        <strain evidence="2 3">CBS 110374</strain>
    </source>
</reference>
<sequence>MTSNHSVHQRWERGTHCISTDPSLLDLNAINDVFDTDWMYWTTRLPLNELRQAIASSVCFGLYEDGNSTQVGFARVVTDKVTFGYITDVYVLPEYRGNGLGGWLLDCVDEYLKGLPYLRWAMLKTSQETSRKAYEKRLNMIVLENKESGPWMMGKKGQANRA</sequence>
<dbReference type="InterPro" id="IPR053144">
    <property type="entry name" value="Acetyltransferase_Butenolide"/>
</dbReference>
<dbReference type="CDD" id="cd04301">
    <property type="entry name" value="NAT_SF"/>
    <property type="match status" value="1"/>
</dbReference>
<dbReference type="GO" id="GO:0016747">
    <property type="term" value="F:acyltransferase activity, transferring groups other than amino-acyl groups"/>
    <property type="evidence" value="ECO:0007669"/>
    <property type="project" value="InterPro"/>
</dbReference>
<name>A0A074VRZ2_AURM1</name>
<accession>A0A074VRZ2</accession>
<dbReference type="PANTHER" id="PTHR43233">
    <property type="entry name" value="FAMILY N-ACETYLTRANSFERASE, PUTATIVE (AFU_ORTHOLOGUE AFUA_6G03350)-RELATED"/>
    <property type="match status" value="1"/>
</dbReference>
<dbReference type="SUPFAM" id="SSF55729">
    <property type="entry name" value="Acyl-CoA N-acyltransferases (Nat)"/>
    <property type="match status" value="1"/>
</dbReference>
<keyword evidence="3" id="KW-1185">Reference proteome</keyword>